<dbReference type="Pfam" id="PF04818">
    <property type="entry name" value="CID"/>
    <property type="match status" value="1"/>
</dbReference>
<protein>
    <submittedName>
        <fullName evidence="4">CID domain-containing protein</fullName>
    </submittedName>
</protein>
<dbReference type="PANTHER" id="PTHR15921">
    <property type="entry name" value="PRE-MRNA CLEAVAGE COMPLEX II"/>
    <property type="match status" value="1"/>
</dbReference>
<evidence type="ECO:0000313" key="4">
    <source>
        <dbReference type="WBParaSite" id="Hba_13324"/>
    </source>
</evidence>
<name>A0A1I7X767_HETBA</name>
<accession>A0A1I7X767</accession>
<dbReference type="Gene3D" id="1.25.40.90">
    <property type="match status" value="1"/>
</dbReference>
<evidence type="ECO:0000313" key="3">
    <source>
        <dbReference type="Proteomes" id="UP000095283"/>
    </source>
</evidence>
<dbReference type="WBParaSite" id="Hba_13324">
    <property type="protein sequence ID" value="Hba_13324"/>
    <property type="gene ID" value="Hba_13324"/>
</dbReference>
<evidence type="ECO:0000256" key="1">
    <source>
        <dbReference type="SAM" id="MobiDB-lite"/>
    </source>
</evidence>
<dbReference type="InterPro" id="IPR008942">
    <property type="entry name" value="ENTH_VHS"/>
</dbReference>
<organism evidence="3 4">
    <name type="scientific">Heterorhabditis bacteriophora</name>
    <name type="common">Entomopathogenic nematode worm</name>
    <dbReference type="NCBI Taxonomy" id="37862"/>
    <lineage>
        <taxon>Eukaryota</taxon>
        <taxon>Metazoa</taxon>
        <taxon>Ecdysozoa</taxon>
        <taxon>Nematoda</taxon>
        <taxon>Chromadorea</taxon>
        <taxon>Rhabditida</taxon>
        <taxon>Rhabditina</taxon>
        <taxon>Rhabditomorpha</taxon>
        <taxon>Strongyloidea</taxon>
        <taxon>Heterorhabditidae</taxon>
        <taxon>Heterorhabditis</taxon>
    </lineage>
</organism>
<dbReference type="PANTHER" id="PTHR15921:SF3">
    <property type="entry name" value="PRE-MRNA CLEAVAGE COMPLEX 2 PROTEIN PCF11"/>
    <property type="match status" value="1"/>
</dbReference>
<feature type="domain" description="CID" evidence="2">
    <location>
        <begin position="3"/>
        <end position="134"/>
    </location>
</feature>
<dbReference type="CDD" id="cd16982">
    <property type="entry name" value="CID_Pcf11"/>
    <property type="match status" value="1"/>
</dbReference>
<dbReference type="SMART" id="SM00582">
    <property type="entry name" value="RPR"/>
    <property type="match status" value="1"/>
</dbReference>
<dbReference type="GO" id="GO:0006369">
    <property type="term" value="P:termination of RNA polymerase II transcription"/>
    <property type="evidence" value="ECO:0007669"/>
    <property type="project" value="InterPro"/>
</dbReference>
<proteinExistence type="predicted"/>
<feature type="region of interest" description="Disordered" evidence="1">
    <location>
        <begin position="130"/>
        <end position="190"/>
    </location>
</feature>
<evidence type="ECO:0000259" key="2">
    <source>
        <dbReference type="PROSITE" id="PS51391"/>
    </source>
</evidence>
<dbReference type="SUPFAM" id="SSF48464">
    <property type="entry name" value="ENTH/VHS domain"/>
    <property type="match status" value="1"/>
</dbReference>
<feature type="compositionally biased region" description="Basic and acidic residues" evidence="1">
    <location>
        <begin position="281"/>
        <end position="294"/>
    </location>
</feature>
<dbReference type="AlphaFoldDB" id="A0A1I7X767"/>
<feature type="region of interest" description="Disordered" evidence="1">
    <location>
        <begin position="280"/>
        <end position="325"/>
    </location>
</feature>
<dbReference type="Proteomes" id="UP000095283">
    <property type="component" value="Unplaced"/>
</dbReference>
<dbReference type="GO" id="GO:0003729">
    <property type="term" value="F:mRNA binding"/>
    <property type="evidence" value="ECO:0007669"/>
    <property type="project" value="InterPro"/>
</dbReference>
<dbReference type="GO" id="GO:0005849">
    <property type="term" value="C:mRNA cleavage factor complex"/>
    <property type="evidence" value="ECO:0007669"/>
    <property type="project" value="TreeGrafter"/>
</dbReference>
<dbReference type="InterPro" id="IPR045154">
    <property type="entry name" value="PCF11-like"/>
</dbReference>
<dbReference type="GO" id="GO:0031124">
    <property type="term" value="P:mRNA 3'-end processing"/>
    <property type="evidence" value="ECO:0007669"/>
    <property type="project" value="InterPro"/>
</dbReference>
<feature type="compositionally biased region" description="Pro residues" evidence="1">
    <location>
        <begin position="143"/>
        <end position="153"/>
    </location>
</feature>
<keyword evidence="3" id="KW-1185">Reference proteome</keyword>
<sequence>MTSPEEAAREYKLTLDELVNNNKTQINLLTILAEDYQQYAPAIVDTIDKQIYRVPKEQKLPVMYVTDSILKNVSNDQYKELFAKVIIRRDPRTRTVTVDDKNVRVQIVKKESPKTAEPKKELIDELLSLPPPITHVKSEPDEPTPPARISPNPPKRKADTPPLDIQNKKRRSPRLKDQDHRIHHPPAPGSIYFAGTPRNVIIDGVAHLLNFGDSKTVFIDGEPHVLRFGAPSRELYMGNFPFKGQFGGAPIIATINGLAPQVDAFSLLKKLQQSGYLKVNKPVEKNERPKKPFREMTPPIPSEHSLNDWLKSEEDEEAGTSGSHGATGITYISNILL</sequence>
<dbReference type="GO" id="GO:0000993">
    <property type="term" value="F:RNA polymerase II complex binding"/>
    <property type="evidence" value="ECO:0007669"/>
    <property type="project" value="InterPro"/>
</dbReference>
<dbReference type="InterPro" id="IPR047415">
    <property type="entry name" value="Pcf11_CID"/>
</dbReference>
<dbReference type="GO" id="GO:0005737">
    <property type="term" value="C:cytoplasm"/>
    <property type="evidence" value="ECO:0007669"/>
    <property type="project" value="TreeGrafter"/>
</dbReference>
<dbReference type="InterPro" id="IPR006569">
    <property type="entry name" value="CID_dom"/>
</dbReference>
<reference evidence="4" key="1">
    <citation type="submission" date="2016-11" db="UniProtKB">
        <authorList>
            <consortium name="WormBaseParasite"/>
        </authorList>
    </citation>
    <scope>IDENTIFICATION</scope>
</reference>
<dbReference type="PROSITE" id="PS51391">
    <property type="entry name" value="CID"/>
    <property type="match status" value="1"/>
</dbReference>